<dbReference type="AlphaFoldDB" id="U5DMB9"/>
<accession>U5DMB9</accession>
<gene>
    <name evidence="1" type="ORF">KR51_00015810</name>
</gene>
<protein>
    <submittedName>
        <fullName evidence="1">Uncharacterized protein</fullName>
    </submittedName>
</protein>
<name>U5DMB9_9CHRO</name>
<evidence type="ECO:0000313" key="1">
    <source>
        <dbReference type="EMBL" id="ERN41734.1"/>
    </source>
</evidence>
<dbReference type="EMBL" id="ASSJ01000041">
    <property type="protein sequence ID" value="ERN41734.1"/>
    <property type="molecule type" value="Genomic_DNA"/>
</dbReference>
<dbReference type="Proteomes" id="UP000016960">
    <property type="component" value="Unassembled WGS sequence"/>
</dbReference>
<reference evidence="1 2" key="1">
    <citation type="submission" date="2013-05" db="EMBL/GenBank/DDBJ databases">
        <title>Draft genome sequence of Rubidibacter lacunae KORDI 51-2.</title>
        <authorList>
            <person name="Choi D.H."/>
            <person name="Noh J.H."/>
            <person name="Kwon K.-K."/>
            <person name="Lee J.-H."/>
            <person name="Ryu J.-Y."/>
        </authorList>
    </citation>
    <scope>NUCLEOTIDE SEQUENCE [LARGE SCALE GENOMIC DNA]</scope>
    <source>
        <strain evidence="1 2">KORDI 51-2</strain>
    </source>
</reference>
<proteinExistence type="predicted"/>
<comment type="caution">
    <text evidence="1">The sequence shown here is derived from an EMBL/GenBank/DDBJ whole genome shotgun (WGS) entry which is preliminary data.</text>
</comment>
<dbReference type="InParanoid" id="U5DMB9"/>
<dbReference type="STRING" id="582515.KR51_00015810"/>
<sequence length="68" mass="7460">MNAKLVNAIAQLVRKQSEAERDLLVVKLRQDSDRAAVGAIARHQYALDLPQSWVGCIDDGPEALSCQI</sequence>
<keyword evidence="2" id="KW-1185">Reference proteome</keyword>
<evidence type="ECO:0000313" key="2">
    <source>
        <dbReference type="Proteomes" id="UP000016960"/>
    </source>
</evidence>
<organism evidence="1 2">
    <name type="scientific">Rubidibacter lacunae KORDI 51-2</name>
    <dbReference type="NCBI Taxonomy" id="582515"/>
    <lineage>
        <taxon>Bacteria</taxon>
        <taxon>Bacillati</taxon>
        <taxon>Cyanobacteriota</taxon>
        <taxon>Cyanophyceae</taxon>
        <taxon>Oscillatoriophycideae</taxon>
        <taxon>Chroococcales</taxon>
        <taxon>Aphanothecaceae</taxon>
        <taxon>Rubidibacter</taxon>
    </lineage>
</organism>